<dbReference type="Proteomes" id="UP000011841">
    <property type="component" value="Chromosome"/>
</dbReference>
<dbReference type="KEGG" id="aol:S58_42830"/>
<dbReference type="Gene3D" id="3.10.450.40">
    <property type="match status" value="1"/>
</dbReference>
<dbReference type="InterPro" id="IPR007048">
    <property type="entry name" value="IraD/Gp25-like"/>
</dbReference>
<dbReference type="AlphaFoldDB" id="M4Z968"/>
<proteinExistence type="predicted"/>
<organism evidence="2 3">
    <name type="scientific">Bradyrhizobium oligotrophicum S58</name>
    <dbReference type="NCBI Taxonomy" id="1245469"/>
    <lineage>
        <taxon>Bacteria</taxon>
        <taxon>Pseudomonadati</taxon>
        <taxon>Pseudomonadota</taxon>
        <taxon>Alphaproteobacteria</taxon>
        <taxon>Hyphomicrobiales</taxon>
        <taxon>Nitrobacteraceae</taxon>
        <taxon>Bradyrhizobium</taxon>
    </lineage>
</organism>
<dbReference type="GeneID" id="301818080"/>
<protein>
    <submittedName>
        <fullName evidence="2">GPW/gp25 family protein</fullName>
    </submittedName>
</protein>
<dbReference type="EMBL" id="AP012603">
    <property type="protein sequence ID" value="BAM90268.1"/>
    <property type="molecule type" value="Genomic_DNA"/>
</dbReference>
<dbReference type="RefSeq" id="WP_015667374.1">
    <property type="nucleotide sequence ID" value="NC_020453.1"/>
</dbReference>
<feature type="domain" description="IraD/Gp25-like" evidence="1">
    <location>
        <begin position="30"/>
        <end position="119"/>
    </location>
</feature>
<dbReference type="SUPFAM" id="SSF160719">
    <property type="entry name" value="gpW/gp25-like"/>
    <property type="match status" value="1"/>
</dbReference>
<gene>
    <name evidence="2" type="ORF">S58_42830</name>
</gene>
<dbReference type="HOGENOM" id="CLU_133204_0_1_5"/>
<dbReference type="eggNOG" id="COG3628">
    <property type="taxonomic scope" value="Bacteria"/>
</dbReference>
<name>M4Z968_9BRAD</name>
<evidence type="ECO:0000259" key="1">
    <source>
        <dbReference type="Pfam" id="PF04965"/>
    </source>
</evidence>
<dbReference type="OrthoDB" id="9802846at2"/>
<evidence type="ECO:0000313" key="2">
    <source>
        <dbReference type="EMBL" id="BAM90268.1"/>
    </source>
</evidence>
<dbReference type="PATRIC" id="fig|1245469.3.peg.4384"/>
<keyword evidence="3" id="KW-1185">Reference proteome</keyword>
<reference evidence="2 3" key="1">
    <citation type="journal article" date="2013" name="Appl. Environ. Microbiol.">
        <title>Genome analysis suggests that the soil oligotrophic bacterium Agromonas oligotrophica (Bradyrhizobium oligotrophicum) is a nitrogen-fixing symbiont of Aeschynomene indica.</title>
        <authorList>
            <person name="Okubo T."/>
            <person name="Fukushima S."/>
            <person name="Itakura M."/>
            <person name="Oshima K."/>
            <person name="Longtonglang A."/>
            <person name="Teaumroong N."/>
            <person name="Mitsui H."/>
            <person name="Hattori M."/>
            <person name="Hattori R."/>
            <person name="Hattori T."/>
            <person name="Minamisawa K."/>
        </authorList>
    </citation>
    <scope>NUCLEOTIDE SEQUENCE [LARGE SCALE GENOMIC DNA]</scope>
    <source>
        <strain evidence="2 3">S58</strain>
    </source>
</reference>
<sequence length="138" mass="15307">MTASAGYLGRGWAFPPQFGPDGSDVAMVAGEDDIAQSLTILFGTALGERVMRQDFGCDVFRYMFEEIDQTLLTSIREAVSDAILYHETRIRLDGVDVTNDGQTPGLVLIAIRYTVRANNSRFNMVYPYYLNEAVRAAP</sequence>
<dbReference type="Pfam" id="PF04965">
    <property type="entry name" value="GPW_gp25"/>
    <property type="match status" value="1"/>
</dbReference>
<evidence type="ECO:0000313" key="3">
    <source>
        <dbReference type="Proteomes" id="UP000011841"/>
    </source>
</evidence>
<dbReference type="STRING" id="1245469.S58_42830"/>
<accession>M4Z968</accession>